<dbReference type="OrthoDB" id="2429120at2759"/>
<sequence length="245" mass="27459">AVNNPFLVSSKRAKSDSESHSDGSNSSSEHAKSDSELLSDEKSDSKAPSNGSDLSWKPDECEEDGTEEDEDDKIEKQKAMIFYFVGPADIETNVSKIQNKNDGHIIDGKLWDSAIQQVYQEYPLPDLPDNWLSKCNEMAKEVELFVFLKIKYSIRANEALDSSAHRKKKFDPSLEPDFAVYASANQERENLLIAEIKPLIHKSPNKNTLNDLVKLGNELKYCIDKMVDDGIYDNVPVCGILVEGK</sequence>
<dbReference type="Proteomes" id="UP000789396">
    <property type="component" value="Unassembled WGS sequence"/>
</dbReference>
<keyword evidence="3" id="KW-1185">Reference proteome</keyword>
<feature type="compositionally biased region" description="Acidic residues" evidence="1">
    <location>
        <begin position="60"/>
        <end position="72"/>
    </location>
</feature>
<protein>
    <submittedName>
        <fullName evidence="2">7331_t:CDS:1</fullName>
    </submittedName>
</protein>
<gene>
    <name evidence="2" type="ORF">RFULGI_LOCUS11171</name>
</gene>
<feature type="region of interest" description="Disordered" evidence="1">
    <location>
        <begin position="1"/>
        <end position="72"/>
    </location>
</feature>
<accession>A0A9N9I1I8</accession>
<comment type="caution">
    <text evidence="2">The sequence shown here is derived from an EMBL/GenBank/DDBJ whole genome shotgun (WGS) entry which is preliminary data.</text>
</comment>
<evidence type="ECO:0000313" key="2">
    <source>
        <dbReference type="EMBL" id="CAG8716351.1"/>
    </source>
</evidence>
<feature type="non-terminal residue" evidence="2">
    <location>
        <position position="245"/>
    </location>
</feature>
<feature type="compositionally biased region" description="Basic and acidic residues" evidence="1">
    <location>
        <begin position="29"/>
        <end position="45"/>
    </location>
</feature>
<evidence type="ECO:0000256" key="1">
    <source>
        <dbReference type="SAM" id="MobiDB-lite"/>
    </source>
</evidence>
<proteinExistence type="predicted"/>
<dbReference type="AlphaFoldDB" id="A0A9N9I1I8"/>
<organism evidence="2 3">
    <name type="scientific">Racocetra fulgida</name>
    <dbReference type="NCBI Taxonomy" id="60492"/>
    <lineage>
        <taxon>Eukaryota</taxon>
        <taxon>Fungi</taxon>
        <taxon>Fungi incertae sedis</taxon>
        <taxon>Mucoromycota</taxon>
        <taxon>Glomeromycotina</taxon>
        <taxon>Glomeromycetes</taxon>
        <taxon>Diversisporales</taxon>
        <taxon>Gigasporaceae</taxon>
        <taxon>Racocetra</taxon>
    </lineage>
</organism>
<reference evidence="2" key="1">
    <citation type="submission" date="2021-06" db="EMBL/GenBank/DDBJ databases">
        <authorList>
            <person name="Kallberg Y."/>
            <person name="Tangrot J."/>
            <person name="Rosling A."/>
        </authorList>
    </citation>
    <scope>NUCLEOTIDE SEQUENCE</scope>
    <source>
        <strain evidence="2">IN212</strain>
    </source>
</reference>
<name>A0A9N9I1I8_9GLOM</name>
<evidence type="ECO:0000313" key="3">
    <source>
        <dbReference type="Proteomes" id="UP000789396"/>
    </source>
</evidence>
<dbReference type="EMBL" id="CAJVPZ010023651">
    <property type="protein sequence ID" value="CAG8716351.1"/>
    <property type="molecule type" value="Genomic_DNA"/>
</dbReference>